<dbReference type="OrthoDB" id="5123075at2"/>
<proteinExistence type="predicted"/>
<keyword evidence="4" id="KW-1185">Reference proteome</keyword>
<reference evidence="3 4" key="1">
    <citation type="submission" date="2019-09" db="EMBL/GenBank/DDBJ databases">
        <title>Phylogeny of genus Pseudoclavibacter and closely related genus.</title>
        <authorList>
            <person name="Li Y."/>
        </authorList>
    </citation>
    <scope>NUCLEOTIDE SEQUENCE [LARGE SCALE GENOMIC DNA]</scope>
    <source>
        <strain evidence="3 4">KCTC 13959</strain>
    </source>
</reference>
<sequence>MTSRAAFVKRSTPILGGVATAAVLALTLAGCATGSAPGTDTESTTIPETTISEPTAAPEDDGRLEANVIVLDARYDEGAGTIEVSSIVTSHIGDGTCYIEATSAVGDTVSAEVEALPDAQSTVCPTTTLEGVTAGEWSVTVTFDSDEAYGASEATPAEAL</sequence>
<feature type="region of interest" description="Disordered" evidence="1">
    <location>
        <begin position="35"/>
        <end position="59"/>
    </location>
</feature>
<dbReference type="AlphaFoldDB" id="A0A7J5BFQ6"/>
<feature type="chain" id="PRO_5039372772" evidence="2">
    <location>
        <begin position="33"/>
        <end position="160"/>
    </location>
</feature>
<evidence type="ECO:0000313" key="3">
    <source>
        <dbReference type="EMBL" id="KAB1644742.1"/>
    </source>
</evidence>
<name>A0A7J5BFQ6_9MICO</name>
<feature type="signal peptide" evidence="2">
    <location>
        <begin position="1"/>
        <end position="32"/>
    </location>
</feature>
<accession>A0A7J5BFQ6</accession>
<keyword evidence="2" id="KW-0732">Signal</keyword>
<evidence type="ECO:0000256" key="2">
    <source>
        <dbReference type="SAM" id="SignalP"/>
    </source>
</evidence>
<dbReference type="EMBL" id="WBKB01000001">
    <property type="protein sequence ID" value="KAB1644742.1"/>
    <property type="molecule type" value="Genomic_DNA"/>
</dbReference>
<gene>
    <name evidence="3" type="ORF">F8O05_00200</name>
</gene>
<dbReference type="Proteomes" id="UP000433493">
    <property type="component" value="Unassembled WGS sequence"/>
</dbReference>
<dbReference type="PROSITE" id="PS51257">
    <property type="entry name" value="PROKAR_LIPOPROTEIN"/>
    <property type="match status" value="1"/>
</dbReference>
<organism evidence="3 4">
    <name type="scientific">Gulosibacter chungangensis</name>
    <dbReference type="NCBI Taxonomy" id="979746"/>
    <lineage>
        <taxon>Bacteria</taxon>
        <taxon>Bacillati</taxon>
        <taxon>Actinomycetota</taxon>
        <taxon>Actinomycetes</taxon>
        <taxon>Micrococcales</taxon>
        <taxon>Microbacteriaceae</taxon>
        <taxon>Gulosibacter</taxon>
    </lineage>
</organism>
<evidence type="ECO:0000313" key="4">
    <source>
        <dbReference type="Proteomes" id="UP000433493"/>
    </source>
</evidence>
<feature type="compositionally biased region" description="Low complexity" evidence="1">
    <location>
        <begin position="41"/>
        <end position="55"/>
    </location>
</feature>
<protein>
    <submittedName>
        <fullName evidence="3">Uncharacterized protein</fullName>
    </submittedName>
</protein>
<comment type="caution">
    <text evidence="3">The sequence shown here is derived from an EMBL/GenBank/DDBJ whole genome shotgun (WGS) entry which is preliminary data.</text>
</comment>
<evidence type="ECO:0000256" key="1">
    <source>
        <dbReference type="SAM" id="MobiDB-lite"/>
    </source>
</evidence>
<dbReference type="RefSeq" id="WP_158050731.1">
    <property type="nucleotide sequence ID" value="NZ_WBKB01000001.1"/>
</dbReference>